<dbReference type="RefSeq" id="WP_240591771.1">
    <property type="nucleotide sequence ID" value="NZ_JAKUDL010000005.1"/>
</dbReference>
<name>A0AAJ1BIY0_9GAMM</name>
<sequence>MDELDRAQALEAMERAACISAAVAAKPKGNGICIDCQEAVEAERSSSLRCLSCQQDDDKRQLQRTGKRTGGLRA</sequence>
<gene>
    <name evidence="1" type="ORF">MJ923_14865</name>
</gene>
<evidence type="ECO:0008006" key="3">
    <source>
        <dbReference type="Google" id="ProtNLM"/>
    </source>
</evidence>
<organism evidence="1 2">
    <name type="scientific">Shewanella zhuhaiensis</name>
    <dbReference type="NCBI Taxonomy" id="2919576"/>
    <lineage>
        <taxon>Bacteria</taxon>
        <taxon>Pseudomonadati</taxon>
        <taxon>Pseudomonadota</taxon>
        <taxon>Gammaproteobacteria</taxon>
        <taxon>Alteromonadales</taxon>
        <taxon>Shewanellaceae</taxon>
        <taxon>Shewanella</taxon>
    </lineage>
</organism>
<keyword evidence="2" id="KW-1185">Reference proteome</keyword>
<dbReference type="EMBL" id="JAKUDL010000005">
    <property type="protein sequence ID" value="MCH4295588.1"/>
    <property type="molecule type" value="Genomic_DNA"/>
</dbReference>
<evidence type="ECO:0000313" key="2">
    <source>
        <dbReference type="Proteomes" id="UP001297581"/>
    </source>
</evidence>
<comment type="caution">
    <text evidence="1">The sequence shown here is derived from an EMBL/GenBank/DDBJ whole genome shotgun (WGS) entry which is preliminary data.</text>
</comment>
<dbReference type="AlphaFoldDB" id="A0AAJ1BIY0"/>
<evidence type="ECO:0000313" key="1">
    <source>
        <dbReference type="EMBL" id="MCH4295588.1"/>
    </source>
</evidence>
<proteinExistence type="predicted"/>
<dbReference type="Proteomes" id="UP001297581">
    <property type="component" value="Unassembled WGS sequence"/>
</dbReference>
<accession>A0AAJ1BIY0</accession>
<protein>
    <recommendedName>
        <fullName evidence="3">DksA C4-type domain-containing protein</fullName>
    </recommendedName>
</protein>
<reference evidence="1 2" key="1">
    <citation type="submission" date="2022-02" db="EMBL/GenBank/DDBJ databases">
        <title>The genome sequence of Shewanella sp. 3B26.</title>
        <authorList>
            <person name="Du J."/>
        </authorList>
    </citation>
    <scope>NUCLEOTIDE SEQUENCE [LARGE SCALE GENOMIC DNA]</scope>
    <source>
        <strain evidence="1 2">3B26</strain>
    </source>
</reference>